<accession>A0AAX3LEG7</accession>
<evidence type="ECO:0000256" key="1">
    <source>
        <dbReference type="SAM" id="SignalP"/>
    </source>
</evidence>
<dbReference type="EMBL" id="CP116347">
    <property type="protein sequence ID" value="WCE14723.1"/>
    <property type="molecule type" value="Genomic_DNA"/>
</dbReference>
<dbReference type="RefSeq" id="WP_088543774.1">
    <property type="nucleotide sequence ID" value="NZ_CP116347.1"/>
</dbReference>
<name>A0AAX3LEG7_9ENTR</name>
<gene>
    <name evidence="2" type="ORF">PHA72_07620</name>
</gene>
<sequence>MKWLLAVLLVAGSVQAGELTTDGVIVPDLSCKVYNDSGYKVLKTKEMFSYKHSQNGKFVYIHEDKENKLLVQMIIDQSTLSGSQYFMMGDEPATTNKVNCN</sequence>
<evidence type="ECO:0000313" key="2">
    <source>
        <dbReference type="EMBL" id="WCE14723.1"/>
    </source>
</evidence>
<feature type="signal peptide" evidence="1">
    <location>
        <begin position="1"/>
        <end position="16"/>
    </location>
</feature>
<protein>
    <recommendedName>
        <fullName evidence="4">Phage protein</fullName>
    </recommendedName>
</protein>
<keyword evidence="1" id="KW-0732">Signal</keyword>
<keyword evidence="3" id="KW-1185">Reference proteome</keyword>
<evidence type="ECO:0000313" key="3">
    <source>
        <dbReference type="Proteomes" id="UP001210538"/>
    </source>
</evidence>
<organism evidence="2 3">
    <name type="scientific">Enterobacter ludwigii</name>
    <dbReference type="NCBI Taxonomy" id="299767"/>
    <lineage>
        <taxon>Bacteria</taxon>
        <taxon>Pseudomonadati</taxon>
        <taxon>Pseudomonadota</taxon>
        <taxon>Gammaproteobacteria</taxon>
        <taxon>Enterobacterales</taxon>
        <taxon>Enterobacteriaceae</taxon>
        <taxon>Enterobacter</taxon>
        <taxon>Enterobacter cloacae complex</taxon>
    </lineage>
</organism>
<feature type="chain" id="PRO_5043376795" description="Phage protein" evidence="1">
    <location>
        <begin position="17"/>
        <end position="101"/>
    </location>
</feature>
<evidence type="ECO:0008006" key="4">
    <source>
        <dbReference type="Google" id="ProtNLM"/>
    </source>
</evidence>
<reference evidence="2 3" key="1">
    <citation type="submission" date="2023-01" db="EMBL/GenBank/DDBJ databases">
        <title>Genome sequence resource and annotation of Enterobacter ludwigii, an economically important pathogen of seedling wilt with strawberry.</title>
        <authorList>
            <person name="Xie Y."/>
        </authorList>
    </citation>
    <scope>NUCLEOTIDE SEQUENCE [LARGE SCALE GENOMIC DNA]</scope>
    <source>
        <strain evidence="2 3">CM-TZ4</strain>
    </source>
</reference>
<dbReference type="Proteomes" id="UP001210538">
    <property type="component" value="Chromosome"/>
</dbReference>
<proteinExistence type="predicted"/>
<dbReference type="AlphaFoldDB" id="A0AAX3LEG7"/>